<dbReference type="PANTHER" id="PTHR43159:SF2">
    <property type="entry name" value="ENOYL-[ACYL-CARRIER-PROTEIN] REDUCTASE [NADH], CHLOROPLASTIC"/>
    <property type="match status" value="1"/>
</dbReference>
<feature type="binding site" evidence="10">
    <location>
        <begin position="22"/>
        <end position="23"/>
    </location>
    <ligand>
        <name>NAD(+)</name>
        <dbReference type="ChEBI" id="CHEBI:57540"/>
    </ligand>
</feature>
<dbReference type="EMBL" id="JAJSBI010000037">
    <property type="protein sequence ID" value="MCD9880192.1"/>
    <property type="molecule type" value="Genomic_DNA"/>
</dbReference>
<dbReference type="InterPro" id="IPR002347">
    <property type="entry name" value="SDR_fam"/>
</dbReference>
<evidence type="ECO:0000256" key="1">
    <source>
        <dbReference type="ARBA" id="ARBA00005189"/>
    </source>
</evidence>
<dbReference type="NCBIfam" id="NF005908">
    <property type="entry name" value="PRK07889.1"/>
    <property type="match status" value="1"/>
</dbReference>
<comment type="similarity">
    <text evidence="2 8">Belongs to the short-chain dehydrogenases/reductases (SDR) family. FabI subfamily.</text>
</comment>
<comment type="catalytic activity">
    <reaction evidence="8">
        <text>a 2,3-saturated acyl-[ACP] + NAD(+) = a (2E)-enoyl-[ACP] + NADH + H(+)</text>
        <dbReference type="Rhea" id="RHEA:10240"/>
        <dbReference type="Rhea" id="RHEA-COMP:9925"/>
        <dbReference type="Rhea" id="RHEA-COMP:9926"/>
        <dbReference type="ChEBI" id="CHEBI:15378"/>
        <dbReference type="ChEBI" id="CHEBI:57540"/>
        <dbReference type="ChEBI" id="CHEBI:57945"/>
        <dbReference type="ChEBI" id="CHEBI:78784"/>
        <dbReference type="ChEBI" id="CHEBI:78785"/>
        <dbReference type="EC" id="1.3.1.9"/>
    </reaction>
</comment>
<name>A0A9Q3VXX7_9ACTN</name>
<dbReference type="GO" id="GO:0006633">
    <property type="term" value="P:fatty acid biosynthetic process"/>
    <property type="evidence" value="ECO:0007669"/>
    <property type="project" value="UniProtKB-KW"/>
</dbReference>
<keyword evidence="8 10" id="KW-0520">NAD</keyword>
<keyword evidence="5 8" id="KW-0560">Oxidoreductase</keyword>
<protein>
    <recommendedName>
        <fullName evidence="8">Enoyl-[acyl-carrier-protein] reductase [NADH]</fullName>
        <ecNumber evidence="8">1.3.1.9</ecNumber>
    </recommendedName>
</protein>
<comment type="caution">
    <text evidence="11">The sequence shown here is derived from an EMBL/GenBank/DDBJ whole genome shotgun (WGS) entry which is preliminary data.</text>
</comment>
<evidence type="ECO:0000256" key="3">
    <source>
        <dbReference type="ARBA" id="ARBA00022516"/>
    </source>
</evidence>
<evidence type="ECO:0000256" key="7">
    <source>
        <dbReference type="ARBA" id="ARBA00023160"/>
    </source>
</evidence>
<evidence type="ECO:0000256" key="6">
    <source>
        <dbReference type="ARBA" id="ARBA00023098"/>
    </source>
</evidence>
<dbReference type="AlphaFoldDB" id="A0A9Q3VXX7"/>
<organism evidence="11 12">
    <name type="scientific">Streptomyces guryensis</name>
    <dbReference type="NCBI Taxonomy" id="2886947"/>
    <lineage>
        <taxon>Bacteria</taxon>
        <taxon>Bacillati</taxon>
        <taxon>Actinomycetota</taxon>
        <taxon>Actinomycetes</taxon>
        <taxon>Kitasatosporales</taxon>
        <taxon>Streptomycetaceae</taxon>
        <taxon>Streptomyces</taxon>
    </lineage>
</organism>
<dbReference type="RefSeq" id="WP_232655134.1">
    <property type="nucleotide sequence ID" value="NZ_JAJSBI010000037.1"/>
</dbReference>
<dbReference type="Pfam" id="PF13561">
    <property type="entry name" value="adh_short_C2"/>
    <property type="match status" value="1"/>
</dbReference>
<dbReference type="SUPFAM" id="SSF51735">
    <property type="entry name" value="NAD(P)-binding Rossmann-fold domains"/>
    <property type="match status" value="1"/>
</dbReference>
<evidence type="ECO:0000313" key="12">
    <source>
        <dbReference type="Proteomes" id="UP001108029"/>
    </source>
</evidence>
<dbReference type="Proteomes" id="UP001108029">
    <property type="component" value="Unassembled WGS sequence"/>
</dbReference>
<keyword evidence="7 8" id="KW-0275">Fatty acid biosynthesis</keyword>
<reference evidence="11" key="1">
    <citation type="submission" date="2021-12" db="EMBL/GenBank/DDBJ databases">
        <authorList>
            <person name="Lee J.-H."/>
            <person name="Kim S.-B."/>
        </authorList>
    </citation>
    <scope>NUCLEOTIDE SEQUENCE</scope>
    <source>
        <strain evidence="11">NR30</strain>
    </source>
</reference>
<dbReference type="InterPro" id="IPR036291">
    <property type="entry name" value="NAD(P)-bd_dom_sf"/>
</dbReference>
<keyword evidence="12" id="KW-1185">Reference proteome</keyword>
<comment type="pathway">
    <text evidence="1">Lipid metabolism.</text>
</comment>
<evidence type="ECO:0000256" key="2">
    <source>
        <dbReference type="ARBA" id="ARBA00009233"/>
    </source>
</evidence>
<evidence type="ECO:0000256" key="9">
    <source>
        <dbReference type="PIRSR" id="PIRSR000094-2"/>
    </source>
</evidence>
<keyword evidence="4" id="KW-0276">Fatty acid metabolism</keyword>
<dbReference type="Gene3D" id="3.40.50.720">
    <property type="entry name" value="NAD(P)-binding Rossmann-like Domain"/>
    <property type="match status" value="1"/>
</dbReference>
<dbReference type="PANTHER" id="PTHR43159">
    <property type="entry name" value="ENOYL-[ACYL-CARRIER-PROTEIN] REDUCTASE"/>
    <property type="match status" value="1"/>
</dbReference>
<feature type="binding site" evidence="10">
    <location>
        <position position="16"/>
    </location>
    <ligand>
        <name>NAD(+)</name>
        <dbReference type="ChEBI" id="CHEBI:57540"/>
    </ligand>
</feature>
<accession>A0A9Q3VXX7</accession>
<feature type="binding site" evidence="9">
    <location>
        <position position="97"/>
    </location>
    <ligand>
        <name>substrate</name>
    </ligand>
</feature>
<dbReference type="GO" id="GO:0004318">
    <property type="term" value="F:enoyl-[acyl-carrier-protein] reductase (NADH) activity"/>
    <property type="evidence" value="ECO:0007669"/>
    <property type="project" value="UniProtKB-EC"/>
</dbReference>
<dbReference type="PIRSF" id="PIRSF000094">
    <property type="entry name" value="Enoyl-ACP_rdct"/>
    <property type="match status" value="1"/>
</dbReference>
<evidence type="ECO:0000256" key="8">
    <source>
        <dbReference type="PIRNR" id="PIRNR000094"/>
    </source>
</evidence>
<dbReference type="EC" id="1.3.1.9" evidence="8"/>
<sequence>MADGGLLAGKQLLITGVITLRSIAYAVAREAQLQGARIVLTAYGRPTLVRRLSARLPEPAPVVDLDVTDESDLRSLAGRVSEHLDRVDGLVHAIAFAPASCLGAGFLAAPWSDVATTLRVSAYSLAALTEAVRPLMPAGASVVGLDFDAARVSPGYGWMGVAKAGLGATARALAAEYGPRGIRINLVSAGPLRTAAGSAVPGEQAAEAAWQQRAPLGWDPTDPRPVATACVALLSSQFCATTGSVIHVDGGYHAMA</sequence>
<gene>
    <name evidence="11" type="primary">fabI</name>
    <name evidence="11" type="ORF">LJ657_42895</name>
</gene>
<dbReference type="InterPro" id="IPR014358">
    <property type="entry name" value="Enoyl-ACP_Rdtase_NADH"/>
</dbReference>
<feature type="binding site" evidence="10">
    <location>
        <begin position="66"/>
        <end position="67"/>
    </location>
    <ligand>
        <name>NAD(+)</name>
        <dbReference type="ChEBI" id="CHEBI:57540"/>
    </ligand>
</feature>
<evidence type="ECO:0000256" key="10">
    <source>
        <dbReference type="PIRSR" id="PIRSR000094-3"/>
    </source>
</evidence>
<proteinExistence type="inferred from homology"/>
<evidence type="ECO:0000256" key="5">
    <source>
        <dbReference type="ARBA" id="ARBA00023002"/>
    </source>
</evidence>
<evidence type="ECO:0000313" key="11">
    <source>
        <dbReference type="EMBL" id="MCD9880192.1"/>
    </source>
</evidence>
<feature type="binding site" evidence="10">
    <location>
        <position position="94"/>
    </location>
    <ligand>
        <name>NAD(+)</name>
        <dbReference type="ChEBI" id="CHEBI:57540"/>
    </ligand>
</feature>
<evidence type="ECO:0000256" key="4">
    <source>
        <dbReference type="ARBA" id="ARBA00022832"/>
    </source>
</evidence>
<feature type="binding site" evidence="10">
    <location>
        <position position="163"/>
    </location>
    <ligand>
        <name>NAD(+)</name>
        <dbReference type="ChEBI" id="CHEBI:57540"/>
    </ligand>
</feature>
<keyword evidence="6" id="KW-0443">Lipid metabolism</keyword>
<keyword evidence="3 8" id="KW-0444">Lipid biosynthesis</keyword>